<gene>
    <name evidence="5" type="ORF">N864_04600</name>
</gene>
<feature type="compositionally biased region" description="Low complexity" evidence="3">
    <location>
        <begin position="97"/>
        <end position="111"/>
    </location>
</feature>
<keyword evidence="6" id="KW-1185">Reference proteome</keyword>
<dbReference type="EMBL" id="AWQS01000157">
    <property type="protein sequence ID" value="EWT05013.1"/>
    <property type="molecule type" value="Genomic_DNA"/>
</dbReference>
<dbReference type="OrthoDB" id="4328740at2"/>
<dbReference type="InterPro" id="IPR041916">
    <property type="entry name" value="Anti_sigma_zinc_sf"/>
</dbReference>
<name>W9GJQ0_9MICO</name>
<sequence length="270" mass="28118">MSHPTDEALADLVIGEPDPTVSEHVSSCPQCAATVAELRRARQLLRAVSQDPVATGGWATPGPSVWAAIEDGIDAAPATDSPELEAQVERGPDVEQGAGPAAGATTSADTPARTRARLRWTPAWAAGLAAASLLVGLGLGHQIWDGGTPAPSPTAVAPAPTVATASLDTLDTKQQDGRAVVVRTQQGLDLEVAPSSKLDPGNGYLEVWLINTDLKRMVSVGVLRPGESGRFTMSQRLMDQGYTIVDISVQQYNGSPLHSGHSLLRGQLTT</sequence>
<evidence type="ECO:0000313" key="6">
    <source>
        <dbReference type="Proteomes" id="UP000019494"/>
    </source>
</evidence>
<feature type="region of interest" description="Disordered" evidence="3">
    <location>
        <begin position="80"/>
        <end position="113"/>
    </location>
</feature>
<keyword evidence="1" id="KW-0805">Transcription regulation</keyword>
<keyword evidence="2" id="KW-0804">Transcription</keyword>
<dbReference type="PATRIC" id="fig|584657.3.peg.3104"/>
<evidence type="ECO:0000259" key="4">
    <source>
        <dbReference type="Pfam" id="PF10099"/>
    </source>
</evidence>
<accession>W9GJQ0</accession>
<comment type="caution">
    <text evidence="5">The sequence shown here is derived from an EMBL/GenBank/DDBJ whole genome shotgun (WGS) entry which is preliminary data.</text>
</comment>
<protein>
    <recommendedName>
        <fullName evidence="4">Anti-sigma K factor RskA C-terminal domain-containing protein</fullName>
    </recommendedName>
</protein>
<dbReference type="Gene3D" id="1.10.10.1320">
    <property type="entry name" value="Anti-sigma factor, zinc-finger domain"/>
    <property type="match status" value="1"/>
</dbReference>
<evidence type="ECO:0000313" key="5">
    <source>
        <dbReference type="EMBL" id="EWT05013.1"/>
    </source>
</evidence>
<evidence type="ECO:0000256" key="3">
    <source>
        <dbReference type="SAM" id="MobiDB-lite"/>
    </source>
</evidence>
<dbReference type="AlphaFoldDB" id="W9GJQ0"/>
<dbReference type="RefSeq" id="WP_034718826.1">
    <property type="nucleotide sequence ID" value="NZ_AWQS01000157.1"/>
</dbReference>
<dbReference type="Pfam" id="PF10099">
    <property type="entry name" value="RskA_C"/>
    <property type="match status" value="1"/>
</dbReference>
<feature type="domain" description="Anti-sigma K factor RskA C-terminal" evidence="4">
    <location>
        <begin position="126"/>
        <end position="258"/>
    </location>
</feature>
<organism evidence="5 6">
    <name type="scientific">Intrasporangium chromatireducens Q5-1</name>
    <dbReference type="NCBI Taxonomy" id="584657"/>
    <lineage>
        <taxon>Bacteria</taxon>
        <taxon>Bacillati</taxon>
        <taxon>Actinomycetota</taxon>
        <taxon>Actinomycetes</taxon>
        <taxon>Micrococcales</taxon>
        <taxon>Intrasporangiaceae</taxon>
        <taxon>Intrasporangium</taxon>
    </lineage>
</organism>
<proteinExistence type="predicted"/>
<reference evidence="6" key="1">
    <citation type="submission" date="2013-08" db="EMBL/GenBank/DDBJ databases">
        <title>Intrasporangium oryzae NRRL B-24470.</title>
        <authorList>
            <person name="Liu H."/>
            <person name="Wang G."/>
        </authorList>
    </citation>
    <scope>NUCLEOTIDE SEQUENCE [LARGE SCALE GENOMIC DNA]</scope>
    <source>
        <strain evidence="6">Q5-1</strain>
    </source>
</reference>
<dbReference type="Proteomes" id="UP000019494">
    <property type="component" value="Unassembled WGS sequence"/>
</dbReference>
<dbReference type="InterPro" id="IPR018764">
    <property type="entry name" value="RskA_C"/>
</dbReference>
<dbReference type="GO" id="GO:0005886">
    <property type="term" value="C:plasma membrane"/>
    <property type="evidence" value="ECO:0007669"/>
    <property type="project" value="InterPro"/>
</dbReference>
<evidence type="ECO:0000256" key="1">
    <source>
        <dbReference type="ARBA" id="ARBA00023015"/>
    </source>
</evidence>
<evidence type="ECO:0000256" key="2">
    <source>
        <dbReference type="ARBA" id="ARBA00023163"/>
    </source>
</evidence>